<evidence type="ECO:0000313" key="2">
    <source>
        <dbReference type="Proteomes" id="UP000683925"/>
    </source>
</evidence>
<dbReference type="AlphaFoldDB" id="A0A8S1U7L7"/>
<accession>A0A8S1U7L7</accession>
<dbReference type="OMA" id="EFYIWIS"/>
<dbReference type="OrthoDB" id="294624at2759"/>
<keyword evidence="2" id="KW-1185">Reference proteome</keyword>
<proteinExistence type="predicted"/>
<name>A0A8S1U7L7_PAROT</name>
<reference evidence="1" key="1">
    <citation type="submission" date="2021-01" db="EMBL/GenBank/DDBJ databases">
        <authorList>
            <consortium name="Genoscope - CEA"/>
            <person name="William W."/>
        </authorList>
    </citation>
    <scope>NUCLEOTIDE SEQUENCE</scope>
</reference>
<gene>
    <name evidence="1" type="ORF">POCTA_138.1.T0370169</name>
</gene>
<dbReference type="Proteomes" id="UP000683925">
    <property type="component" value="Unassembled WGS sequence"/>
</dbReference>
<evidence type="ECO:0000313" key="1">
    <source>
        <dbReference type="EMBL" id="CAD8159787.1"/>
    </source>
</evidence>
<organism evidence="1 2">
    <name type="scientific">Paramecium octaurelia</name>
    <dbReference type="NCBI Taxonomy" id="43137"/>
    <lineage>
        <taxon>Eukaryota</taxon>
        <taxon>Sar</taxon>
        <taxon>Alveolata</taxon>
        <taxon>Ciliophora</taxon>
        <taxon>Intramacronucleata</taxon>
        <taxon>Oligohymenophorea</taxon>
        <taxon>Peniculida</taxon>
        <taxon>Parameciidae</taxon>
        <taxon>Paramecium</taxon>
    </lineage>
</organism>
<protein>
    <submittedName>
        <fullName evidence="1">Uncharacterized protein</fullName>
    </submittedName>
</protein>
<dbReference type="EMBL" id="CAJJDP010000037">
    <property type="protein sequence ID" value="CAD8159787.1"/>
    <property type="molecule type" value="Genomic_DNA"/>
</dbReference>
<sequence length="353" mass="41789">MITKFITFKLDLSEFNSIRQIVQLTNGYAILGEQFIEQKLKSTTIALNNQLLLYFEVQNGCCKFEQPYQIGQGLVILSNIVSNDKFLVALISRQGYRSLTQFNPKEQTNSFLIPHYPYQQYQLDCESTFKLFSFNDQIILIEIHQSEQLLILVILSHPKAQRKEMQCKAGQNIQISKIHNTNEILIVVDEDFHIFNGSNEIIKLNKQMPTQFKVKFVIEIQDQQILILKDRVDKFYKFCDFRFDSDYFFTLKSKELLNGQVSIETEKKQSINLSKFKGEFYIWISAIYKCKDEQDSKILYINAFKLNNQLQAQFIENYKFWKSQSIEFIFKDEFISEYLFFRDKQTIKGLYIS</sequence>
<comment type="caution">
    <text evidence="1">The sequence shown here is derived from an EMBL/GenBank/DDBJ whole genome shotgun (WGS) entry which is preliminary data.</text>
</comment>